<dbReference type="Pfam" id="PF13920">
    <property type="entry name" value="zf-C3HC4_3"/>
    <property type="match status" value="1"/>
</dbReference>
<dbReference type="GO" id="GO:0008270">
    <property type="term" value="F:zinc ion binding"/>
    <property type="evidence" value="ECO:0007669"/>
    <property type="project" value="UniProtKB-KW"/>
</dbReference>
<protein>
    <recommendedName>
        <fullName evidence="7">BOI-related E3 ubiquitin-protein ligase 2</fullName>
    </recommendedName>
</protein>
<comment type="caution">
    <text evidence="5">The sequence shown here is derived from an EMBL/GenBank/DDBJ whole genome shotgun (WGS) entry which is preliminary data.</text>
</comment>
<dbReference type="Gene3D" id="3.30.40.10">
    <property type="entry name" value="Zinc/RING finger domain, C3HC4 (zinc finger)"/>
    <property type="match status" value="1"/>
</dbReference>
<dbReference type="GO" id="GO:0004842">
    <property type="term" value="F:ubiquitin-protein transferase activity"/>
    <property type="evidence" value="ECO:0007669"/>
    <property type="project" value="TreeGrafter"/>
</dbReference>
<dbReference type="FunFam" id="3.30.40.10:FF:000239">
    <property type="entry name" value="probable BOI-related E3 ubiquitin-protein ligase 2"/>
    <property type="match status" value="1"/>
</dbReference>
<dbReference type="PANTHER" id="PTHR42647:SF22">
    <property type="entry name" value="BOI-RELATED E3 UBIQUITIN-PROTEIN LIGASE 2-RELATED"/>
    <property type="match status" value="1"/>
</dbReference>
<dbReference type="OrthoDB" id="1711136at2759"/>
<evidence type="ECO:0000256" key="4">
    <source>
        <dbReference type="SAM" id="Coils"/>
    </source>
</evidence>
<sequence>MAVQAQFYSGNPGLPSICGLQDWSLDPVSGVEDGVRFGTRQTPQQTQFHLQQGSQNLAFDCNHGVSPCSSCNSVLRVAFSQALDAQLELQRQELECILQLQNEKLKFALQEQRKQQLAVLLSSFESRTLSLIRQKEEDLVQATKRGMELQDRLRKAEMESATWQRVAKENEAMVIHLNNTLEQVKERQFLFNNGAEDAESFCDSFQRGNRERQGKKLACKSCNIQTSCVLFLPCRHLCSCNYCEAFLASCPICESAKEATMEVFLV</sequence>
<dbReference type="PANTHER" id="PTHR42647">
    <property type="entry name" value="SBP (S-RIBONUCLEASE BINDING PROTEIN) FAMILY PROTEIN"/>
    <property type="match status" value="1"/>
</dbReference>
<evidence type="ECO:0008006" key="7">
    <source>
        <dbReference type="Google" id="ProtNLM"/>
    </source>
</evidence>
<keyword evidence="3" id="KW-0862">Zinc</keyword>
<evidence type="ECO:0000313" key="5">
    <source>
        <dbReference type="EMBL" id="KAH7523485.1"/>
    </source>
</evidence>
<evidence type="ECO:0000256" key="3">
    <source>
        <dbReference type="ARBA" id="ARBA00022833"/>
    </source>
</evidence>
<evidence type="ECO:0000313" key="6">
    <source>
        <dbReference type="Proteomes" id="UP000813462"/>
    </source>
</evidence>
<evidence type="ECO:0000256" key="1">
    <source>
        <dbReference type="ARBA" id="ARBA00022723"/>
    </source>
</evidence>
<proteinExistence type="predicted"/>
<organism evidence="5 6">
    <name type="scientific">Ziziphus jujuba var. spinosa</name>
    <dbReference type="NCBI Taxonomy" id="714518"/>
    <lineage>
        <taxon>Eukaryota</taxon>
        <taxon>Viridiplantae</taxon>
        <taxon>Streptophyta</taxon>
        <taxon>Embryophyta</taxon>
        <taxon>Tracheophyta</taxon>
        <taxon>Spermatophyta</taxon>
        <taxon>Magnoliopsida</taxon>
        <taxon>eudicotyledons</taxon>
        <taxon>Gunneridae</taxon>
        <taxon>Pentapetalae</taxon>
        <taxon>rosids</taxon>
        <taxon>fabids</taxon>
        <taxon>Rosales</taxon>
        <taxon>Rhamnaceae</taxon>
        <taxon>Paliureae</taxon>
        <taxon>Ziziphus</taxon>
    </lineage>
</organism>
<dbReference type="InterPro" id="IPR013083">
    <property type="entry name" value="Znf_RING/FYVE/PHD"/>
</dbReference>
<name>A0A978V6F0_ZIZJJ</name>
<dbReference type="Proteomes" id="UP000813462">
    <property type="component" value="Unassembled WGS sequence"/>
</dbReference>
<dbReference type="AlphaFoldDB" id="A0A978V6F0"/>
<keyword evidence="2" id="KW-0863">Zinc-finger</keyword>
<reference evidence="5" key="1">
    <citation type="journal article" date="2021" name="Front. Plant Sci.">
        <title>Chromosome-Scale Genome Assembly for Chinese Sour Jujube and Insights Into Its Genome Evolution and Domestication Signature.</title>
        <authorList>
            <person name="Shen L.-Y."/>
            <person name="Luo H."/>
            <person name="Wang X.-L."/>
            <person name="Wang X.-M."/>
            <person name="Qiu X.-J."/>
            <person name="Liu H."/>
            <person name="Zhou S.-S."/>
            <person name="Jia K.-H."/>
            <person name="Nie S."/>
            <person name="Bao Y.-T."/>
            <person name="Zhang R.-G."/>
            <person name="Yun Q.-Z."/>
            <person name="Chai Y.-H."/>
            <person name="Lu J.-Y."/>
            <person name="Li Y."/>
            <person name="Zhao S.-W."/>
            <person name="Mao J.-F."/>
            <person name="Jia S.-G."/>
            <person name="Mao Y.-M."/>
        </authorList>
    </citation>
    <scope>NUCLEOTIDE SEQUENCE</scope>
    <source>
        <strain evidence="5">AT0</strain>
        <tissue evidence="5">Leaf</tissue>
    </source>
</reference>
<feature type="coiled-coil region" evidence="4">
    <location>
        <begin position="91"/>
        <end position="187"/>
    </location>
</feature>
<evidence type="ECO:0000256" key="2">
    <source>
        <dbReference type="ARBA" id="ARBA00022771"/>
    </source>
</evidence>
<keyword evidence="1" id="KW-0479">Metal-binding</keyword>
<keyword evidence="4" id="KW-0175">Coiled coil</keyword>
<gene>
    <name evidence="5" type="ORF">FEM48_Zijuj06G0016200</name>
</gene>
<accession>A0A978V6F0</accession>
<dbReference type="EMBL" id="JAEACU010000006">
    <property type="protein sequence ID" value="KAH7523485.1"/>
    <property type="molecule type" value="Genomic_DNA"/>
</dbReference>
<dbReference type="FunFam" id="1.10.1170.10:FF:000002">
    <property type="entry name" value="Baculoviral IAP repeat containing 7"/>
    <property type="match status" value="1"/>
</dbReference>